<feature type="chain" id="PRO_5008342158" evidence="1">
    <location>
        <begin position="22"/>
        <end position="152"/>
    </location>
</feature>
<proteinExistence type="predicted"/>
<evidence type="ECO:0000313" key="2">
    <source>
        <dbReference type="EMBL" id="OBR85635.1"/>
    </source>
</evidence>
<evidence type="ECO:0000313" key="3">
    <source>
        <dbReference type="EMBL" id="WWC60747.1"/>
    </source>
</evidence>
<dbReference type="KEGG" id="kdj:28967045"/>
<reference evidence="2" key="1">
    <citation type="submission" date="2013-07" db="EMBL/GenBank/DDBJ databases">
        <title>The Genome Sequence of Cryptococcus dejecticola CBS10117.</title>
        <authorList>
            <consortium name="The Broad Institute Genome Sequencing Platform"/>
            <person name="Cuomo C."/>
            <person name="Litvintseva A."/>
            <person name="Chen Y."/>
            <person name="Heitman J."/>
            <person name="Sun S."/>
            <person name="Springer D."/>
            <person name="Dromer F."/>
            <person name="Young S.K."/>
            <person name="Zeng Q."/>
            <person name="Gargeya S."/>
            <person name="Fitzgerald M."/>
            <person name="Abouelleil A."/>
            <person name="Alvarado L."/>
            <person name="Berlin A.M."/>
            <person name="Chapman S.B."/>
            <person name="Dewar J."/>
            <person name="Goldberg J."/>
            <person name="Griggs A."/>
            <person name="Gujja S."/>
            <person name="Hansen M."/>
            <person name="Howarth C."/>
            <person name="Imamovic A."/>
            <person name="Larimer J."/>
            <person name="McCowan C."/>
            <person name="Murphy C."/>
            <person name="Pearson M."/>
            <person name="Priest M."/>
            <person name="Roberts A."/>
            <person name="Saif S."/>
            <person name="Shea T."/>
            <person name="Sykes S."/>
            <person name="Wortman J."/>
            <person name="Nusbaum C."/>
            <person name="Birren B."/>
        </authorList>
    </citation>
    <scope>NUCLEOTIDE SEQUENCE [LARGE SCALE GENOMIC DNA]</scope>
    <source>
        <strain evidence="2">CBS 10117</strain>
    </source>
</reference>
<dbReference type="VEuPathDB" id="FungiDB:I303_03346"/>
<dbReference type="OrthoDB" id="2742985at2759"/>
<keyword evidence="1" id="KW-0732">Signal</keyword>
<dbReference type="AlphaFoldDB" id="A0A1A6A6F6"/>
<organism evidence="2">
    <name type="scientific">Kwoniella dejecticola CBS 10117</name>
    <dbReference type="NCBI Taxonomy" id="1296121"/>
    <lineage>
        <taxon>Eukaryota</taxon>
        <taxon>Fungi</taxon>
        <taxon>Dikarya</taxon>
        <taxon>Basidiomycota</taxon>
        <taxon>Agaricomycotina</taxon>
        <taxon>Tremellomycetes</taxon>
        <taxon>Tremellales</taxon>
        <taxon>Cryptococcaceae</taxon>
        <taxon>Kwoniella</taxon>
    </lineage>
</organism>
<evidence type="ECO:0000313" key="4">
    <source>
        <dbReference type="Proteomes" id="UP000078595"/>
    </source>
</evidence>
<reference evidence="3" key="3">
    <citation type="submission" date="2024-02" db="EMBL/GenBank/DDBJ databases">
        <title>Comparative genomics of Cryptococcus and Kwoniella reveals pathogenesis evolution and contrasting modes of karyotype evolution via chromosome fusion or intercentromeric recombination.</title>
        <authorList>
            <person name="Coelho M.A."/>
            <person name="David-Palma M."/>
            <person name="Shea T."/>
            <person name="Bowers K."/>
            <person name="McGinley-Smith S."/>
            <person name="Mohammad A.W."/>
            <person name="Gnirke A."/>
            <person name="Yurkov A.M."/>
            <person name="Nowrousian M."/>
            <person name="Sun S."/>
            <person name="Cuomo C.A."/>
            <person name="Heitman J."/>
        </authorList>
    </citation>
    <scope>NUCLEOTIDE SEQUENCE</scope>
    <source>
        <strain evidence="3">CBS 10117</strain>
    </source>
</reference>
<dbReference type="RefSeq" id="XP_018263477.1">
    <property type="nucleotide sequence ID" value="XM_018406669.1"/>
</dbReference>
<evidence type="ECO:0000256" key="1">
    <source>
        <dbReference type="SAM" id="SignalP"/>
    </source>
</evidence>
<dbReference type="EMBL" id="CP144533">
    <property type="protein sequence ID" value="WWC60747.1"/>
    <property type="molecule type" value="Genomic_DNA"/>
</dbReference>
<reference evidence="3" key="2">
    <citation type="submission" date="2013-07" db="EMBL/GenBank/DDBJ databases">
        <authorList>
            <consortium name="The Broad Institute Genome Sequencing Platform"/>
            <person name="Cuomo C."/>
            <person name="Litvintseva A."/>
            <person name="Chen Y."/>
            <person name="Heitman J."/>
            <person name="Sun S."/>
            <person name="Springer D."/>
            <person name="Dromer F."/>
            <person name="Young S.K."/>
            <person name="Zeng Q."/>
            <person name="Gargeya S."/>
            <person name="Fitzgerald M."/>
            <person name="Abouelleil A."/>
            <person name="Alvarado L."/>
            <person name="Berlin A.M."/>
            <person name="Chapman S.B."/>
            <person name="Dewar J."/>
            <person name="Goldberg J."/>
            <person name="Griggs A."/>
            <person name="Gujja S."/>
            <person name="Hansen M."/>
            <person name="Howarth C."/>
            <person name="Imamovic A."/>
            <person name="Larimer J."/>
            <person name="McCowan C."/>
            <person name="Murphy C."/>
            <person name="Pearson M."/>
            <person name="Priest M."/>
            <person name="Roberts A."/>
            <person name="Saif S."/>
            <person name="Shea T."/>
            <person name="Sykes S."/>
            <person name="Wortman J."/>
            <person name="Nusbaum C."/>
            <person name="Birren B."/>
        </authorList>
    </citation>
    <scope>NUCLEOTIDE SEQUENCE</scope>
    <source>
        <strain evidence="3">CBS 10117</strain>
    </source>
</reference>
<protein>
    <submittedName>
        <fullName evidence="2">Uncharacterized protein</fullName>
    </submittedName>
</protein>
<keyword evidence="4" id="KW-1185">Reference proteome</keyword>
<dbReference type="Proteomes" id="UP000078595">
    <property type="component" value="Chromosome 4"/>
</dbReference>
<dbReference type="EMBL" id="KI894030">
    <property type="protein sequence ID" value="OBR85635.1"/>
    <property type="molecule type" value="Genomic_DNA"/>
</dbReference>
<sequence length="152" mass="16017">MIPSIHTAAISLLLLSSPALAGLISIWNYDGNYICGYEGDVLEYCPENGGQVMEGDSPSCDAFLSSGDATSENLFYNNFPDSFNAPCPCGGPEGTDGLLDFYNTGNGYEVYWSGGDGTSLGHCNGNDGSKLCAITGTYSYAREYSCQLSACC</sequence>
<gene>
    <name evidence="2" type="ORF">I303_03346</name>
    <name evidence="3" type="ORF">I303_103323</name>
</gene>
<dbReference type="GeneID" id="28967045"/>
<accession>A0A1A6A6F6</accession>
<name>A0A1A6A6F6_9TREE</name>
<feature type="signal peptide" evidence="1">
    <location>
        <begin position="1"/>
        <end position="21"/>
    </location>
</feature>